<dbReference type="Gene3D" id="3.40.50.1820">
    <property type="entry name" value="alpha/beta hydrolase"/>
    <property type="match status" value="1"/>
</dbReference>
<reference evidence="3 4" key="1">
    <citation type="submission" date="2016-05" db="EMBL/GenBank/DDBJ databases">
        <title>A degradative enzymes factory behind the ericoid mycorrhizal symbiosis.</title>
        <authorList>
            <consortium name="DOE Joint Genome Institute"/>
            <person name="Martino E."/>
            <person name="Morin E."/>
            <person name="Grelet G."/>
            <person name="Kuo A."/>
            <person name="Kohler A."/>
            <person name="Daghino S."/>
            <person name="Barry K."/>
            <person name="Choi C."/>
            <person name="Cichocki N."/>
            <person name="Clum A."/>
            <person name="Copeland A."/>
            <person name="Hainaut M."/>
            <person name="Haridas S."/>
            <person name="Labutti K."/>
            <person name="Lindquist E."/>
            <person name="Lipzen A."/>
            <person name="Khouja H.-R."/>
            <person name="Murat C."/>
            <person name="Ohm R."/>
            <person name="Olson A."/>
            <person name="Spatafora J."/>
            <person name="Veneault-Fourrey C."/>
            <person name="Henrissat B."/>
            <person name="Grigoriev I."/>
            <person name="Martin F."/>
            <person name="Perotto S."/>
        </authorList>
    </citation>
    <scope>NUCLEOTIDE SEQUENCE [LARGE SCALE GENOMIC DNA]</scope>
    <source>
        <strain evidence="3 4">UAMH 7357</strain>
    </source>
</reference>
<keyword evidence="4" id="KW-1185">Reference proteome</keyword>
<dbReference type="InterPro" id="IPR000073">
    <property type="entry name" value="AB_hydrolase_1"/>
</dbReference>
<protein>
    <submittedName>
        <fullName evidence="3">Alpha/beta-hydrolase</fullName>
    </submittedName>
</protein>
<organism evidence="3 4">
    <name type="scientific">Hyaloscypha hepaticicola</name>
    <dbReference type="NCBI Taxonomy" id="2082293"/>
    <lineage>
        <taxon>Eukaryota</taxon>
        <taxon>Fungi</taxon>
        <taxon>Dikarya</taxon>
        <taxon>Ascomycota</taxon>
        <taxon>Pezizomycotina</taxon>
        <taxon>Leotiomycetes</taxon>
        <taxon>Helotiales</taxon>
        <taxon>Hyaloscyphaceae</taxon>
        <taxon>Hyaloscypha</taxon>
    </lineage>
</organism>
<dbReference type="EMBL" id="KZ613480">
    <property type="protein sequence ID" value="PMD21722.1"/>
    <property type="molecule type" value="Genomic_DNA"/>
</dbReference>
<feature type="chain" id="PRO_5014357366" evidence="1">
    <location>
        <begin position="18"/>
        <end position="369"/>
    </location>
</feature>
<dbReference type="Pfam" id="PF12697">
    <property type="entry name" value="Abhydrolase_6"/>
    <property type="match status" value="1"/>
</dbReference>
<accession>A0A2J6Q626</accession>
<proteinExistence type="predicted"/>
<gene>
    <name evidence="3" type="ORF">NA56DRAFT_571599</name>
</gene>
<dbReference type="Proteomes" id="UP000235672">
    <property type="component" value="Unassembled WGS sequence"/>
</dbReference>
<evidence type="ECO:0000259" key="2">
    <source>
        <dbReference type="Pfam" id="PF12697"/>
    </source>
</evidence>
<keyword evidence="1" id="KW-0732">Signal</keyword>
<dbReference type="InterPro" id="IPR029058">
    <property type="entry name" value="AB_hydrolase_fold"/>
</dbReference>
<dbReference type="GO" id="GO:0016787">
    <property type="term" value="F:hydrolase activity"/>
    <property type="evidence" value="ECO:0007669"/>
    <property type="project" value="UniProtKB-KW"/>
</dbReference>
<sequence length="369" mass="39199">MLIAYLLISSSLATTPAKTCIDYEIPVTIEFLNYIIAKPFQSNYDVVDLVSNLASRTAATDFQPYSGAALQTASYTISATFCAPGDTASSTGIVLLASHGLNFDRSYWDPSISPASYSFVDFAIARGYSVFYYDRLGVGKSSLVSGYLAQASNQVAILQNLAHEIKEGNYTGELGIPKSLILIGHSFGSSISAAAATVEPDICDGLVLTGFSYNGTNGAGFLEALQPRIAATQSPGKWHQLDTGYITGVDLFSSINVFFKAPDYNPAVTKYANENKQPFAINEAISTAIVDTQAKNFTGVAMIITGQYDLIFCTGQCDAVIEHPAASIFSKAKAFEAISFPGAGHGLNFASNATLAFKRITDFLGANGL</sequence>
<dbReference type="SUPFAM" id="SSF53474">
    <property type="entry name" value="alpha/beta-Hydrolases"/>
    <property type="match status" value="1"/>
</dbReference>
<evidence type="ECO:0000313" key="3">
    <source>
        <dbReference type="EMBL" id="PMD21722.1"/>
    </source>
</evidence>
<feature type="signal peptide" evidence="1">
    <location>
        <begin position="1"/>
        <end position="17"/>
    </location>
</feature>
<evidence type="ECO:0000256" key="1">
    <source>
        <dbReference type="SAM" id="SignalP"/>
    </source>
</evidence>
<dbReference type="AlphaFoldDB" id="A0A2J6Q626"/>
<evidence type="ECO:0000313" key="4">
    <source>
        <dbReference type="Proteomes" id="UP000235672"/>
    </source>
</evidence>
<feature type="domain" description="AB hydrolase-1" evidence="2">
    <location>
        <begin position="94"/>
        <end position="349"/>
    </location>
</feature>
<keyword evidence="3" id="KW-0378">Hydrolase</keyword>
<dbReference type="OrthoDB" id="190201at2759"/>
<name>A0A2J6Q626_9HELO</name>